<evidence type="ECO:0000256" key="3">
    <source>
        <dbReference type="ARBA" id="ARBA00022825"/>
    </source>
</evidence>
<dbReference type="InterPro" id="IPR001314">
    <property type="entry name" value="Peptidase_S1A"/>
</dbReference>
<reference evidence="7" key="1">
    <citation type="submission" date="2020-03" db="EMBL/GenBank/DDBJ databases">
        <title>Studies in the Genomics of Life Span.</title>
        <authorList>
            <person name="Glass D."/>
        </authorList>
    </citation>
    <scope>NUCLEOTIDE SEQUENCE</scope>
    <source>
        <strain evidence="7">LTLLF</strain>
        <tissue evidence="7">Muscle</tissue>
    </source>
</reference>
<dbReference type="PANTHER" id="PTHR24253">
    <property type="entry name" value="TRANSMEMBRANE PROTEASE SERINE"/>
    <property type="match status" value="1"/>
</dbReference>
<sequence length="290" mass="32762">FLLVTCGQRISARSQQHHDVSPIVGGEPTDIFEFPWHVGIMSLGNHICGGSILSEWWILTASHCFLHVNKQVFLSNLEIMHGRDDFNSTEDLKYKKVAKLIMHPRFDSWLLDNDIALLLLESPLNLSVNSVPVCVSEVSNILAWDNCWVTGWGITNTSLVNIQPSKLHKVDVELFRWDQCGHIMPLVTKNILCAGAQDAGKDACQGDSGGPLVCNKKRNRTTWYQLGIVSWGVDCGRKDIPGVYTKVSYYLKWIRKKTEEAGKPYVYVEDSACPLQIACWTIVFLYFMML</sequence>
<name>A0A8J6GYH1_MICOH</name>
<keyword evidence="1 5" id="KW-0645">Protease</keyword>
<dbReference type="SUPFAM" id="SSF50494">
    <property type="entry name" value="Trypsin-like serine proteases"/>
    <property type="match status" value="1"/>
</dbReference>
<evidence type="ECO:0000313" key="7">
    <source>
        <dbReference type="EMBL" id="KAH0519282.1"/>
    </source>
</evidence>
<comment type="caution">
    <text evidence="7">The sequence shown here is derived from an EMBL/GenBank/DDBJ whole genome shotgun (WGS) entry which is preliminary data.</text>
</comment>
<dbReference type="PRINTS" id="PR00722">
    <property type="entry name" value="CHYMOTRYPSIN"/>
</dbReference>
<dbReference type="Gene3D" id="2.40.10.10">
    <property type="entry name" value="Trypsin-like serine proteases"/>
    <property type="match status" value="1"/>
</dbReference>
<keyword evidence="2 5" id="KW-0378">Hydrolase</keyword>
<dbReference type="GO" id="GO:0004252">
    <property type="term" value="F:serine-type endopeptidase activity"/>
    <property type="evidence" value="ECO:0007669"/>
    <property type="project" value="InterPro"/>
</dbReference>
<keyword evidence="4" id="KW-1015">Disulfide bond</keyword>
<organism evidence="7 8">
    <name type="scientific">Microtus ochrogaster</name>
    <name type="common">Prairie vole</name>
    <dbReference type="NCBI Taxonomy" id="79684"/>
    <lineage>
        <taxon>Eukaryota</taxon>
        <taxon>Metazoa</taxon>
        <taxon>Chordata</taxon>
        <taxon>Craniata</taxon>
        <taxon>Vertebrata</taxon>
        <taxon>Euteleostomi</taxon>
        <taxon>Mammalia</taxon>
        <taxon>Eutheria</taxon>
        <taxon>Euarchontoglires</taxon>
        <taxon>Glires</taxon>
        <taxon>Rodentia</taxon>
        <taxon>Myomorpha</taxon>
        <taxon>Muroidea</taxon>
        <taxon>Cricetidae</taxon>
        <taxon>Arvicolinae</taxon>
        <taxon>Microtus</taxon>
    </lineage>
</organism>
<dbReference type="PROSITE" id="PS00134">
    <property type="entry name" value="TRYPSIN_HIS"/>
    <property type="match status" value="1"/>
</dbReference>
<dbReference type="InterPro" id="IPR033116">
    <property type="entry name" value="TRYPSIN_SER"/>
</dbReference>
<feature type="non-terminal residue" evidence="7">
    <location>
        <position position="1"/>
    </location>
</feature>
<dbReference type="FunFam" id="2.40.10.10:FF:000006">
    <property type="entry name" value="Serine proteinase stubble"/>
    <property type="match status" value="1"/>
</dbReference>
<dbReference type="Proteomes" id="UP000710432">
    <property type="component" value="Unassembled WGS sequence"/>
</dbReference>
<proteinExistence type="predicted"/>
<evidence type="ECO:0000256" key="1">
    <source>
        <dbReference type="ARBA" id="ARBA00022670"/>
    </source>
</evidence>
<dbReference type="SMART" id="SM00020">
    <property type="entry name" value="Tryp_SPc"/>
    <property type="match status" value="1"/>
</dbReference>
<evidence type="ECO:0000313" key="8">
    <source>
        <dbReference type="Proteomes" id="UP000710432"/>
    </source>
</evidence>
<protein>
    <submittedName>
        <fullName evidence="7">Serine protease 52</fullName>
    </submittedName>
</protein>
<dbReference type="InterPro" id="IPR043504">
    <property type="entry name" value="Peptidase_S1_PA_chymotrypsin"/>
</dbReference>
<dbReference type="AlphaFoldDB" id="A0A8J6GYH1"/>
<dbReference type="CDD" id="cd00190">
    <property type="entry name" value="Tryp_SPc"/>
    <property type="match status" value="1"/>
</dbReference>
<dbReference type="InterPro" id="IPR001254">
    <property type="entry name" value="Trypsin_dom"/>
</dbReference>
<keyword evidence="3 5" id="KW-0720">Serine protease</keyword>
<dbReference type="InterPro" id="IPR018114">
    <property type="entry name" value="TRYPSIN_HIS"/>
</dbReference>
<dbReference type="InterPro" id="IPR009003">
    <property type="entry name" value="Peptidase_S1_PA"/>
</dbReference>
<dbReference type="Pfam" id="PF00089">
    <property type="entry name" value="Trypsin"/>
    <property type="match status" value="1"/>
</dbReference>
<evidence type="ECO:0000256" key="2">
    <source>
        <dbReference type="ARBA" id="ARBA00022801"/>
    </source>
</evidence>
<evidence type="ECO:0000256" key="4">
    <source>
        <dbReference type="ARBA" id="ARBA00023157"/>
    </source>
</evidence>
<accession>A0A8J6GYH1</accession>
<dbReference type="PANTHER" id="PTHR24253:SF8">
    <property type="entry name" value="SERINE PROTEASE 52"/>
    <property type="match status" value="1"/>
</dbReference>
<dbReference type="PROSITE" id="PS00135">
    <property type="entry name" value="TRYPSIN_SER"/>
    <property type="match status" value="1"/>
</dbReference>
<evidence type="ECO:0000259" key="6">
    <source>
        <dbReference type="PROSITE" id="PS50240"/>
    </source>
</evidence>
<dbReference type="PROSITE" id="PS50240">
    <property type="entry name" value="TRYPSIN_DOM"/>
    <property type="match status" value="1"/>
</dbReference>
<dbReference type="EMBL" id="JAATJU010006865">
    <property type="protein sequence ID" value="KAH0519282.1"/>
    <property type="molecule type" value="Genomic_DNA"/>
</dbReference>
<feature type="domain" description="Peptidase S1" evidence="6">
    <location>
        <begin position="23"/>
        <end position="259"/>
    </location>
</feature>
<dbReference type="GO" id="GO:0006508">
    <property type="term" value="P:proteolysis"/>
    <property type="evidence" value="ECO:0007669"/>
    <property type="project" value="UniProtKB-KW"/>
</dbReference>
<gene>
    <name evidence="7" type="ORF">LTLLF_112180</name>
</gene>
<evidence type="ECO:0000256" key="5">
    <source>
        <dbReference type="RuleBase" id="RU363034"/>
    </source>
</evidence>